<dbReference type="Gene3D" id="3.10.310.30">
    <property type="match status" value="1"/>
</dbReference>
<evidence type="ECO:0000313" key="1">
    <source>
        <dbReference type="EMBL" id="QIZ75741.1"/>
    </source>
</evidence>
<accession>A0A6H1U9M6</accession>
<keyword evidence="2" id="KW-1185">Reference proteome</keyword>
<protein>
    <submittedName>
        <fullName evidence="1">DHH family phosphoesterase</fullName>
    </submittedName>
</protein>
<reference evidence="1 2" key="1">
    <citation type="submission" date="2020-04" db="EMBL/GenBank/DDBJ databases">
        <title>Ferrimonas sp. S7 isolated from sea water.</title>
        <authorList>
            <person name="Bae S.S."/>
            <person name="Baek K."/>
        </authorList>
    </citation>
    <scope>NUCLEOTIDE SEQUENCE [LARGE SCALE GENOMIC DNA]</scope>
    <source>
        <strain evidence="1 2">S7</strain>
    </source>
</reference>
<gene>
    <name evidence="1" type="ORF">HER31_01785</name>
</gene>
<sequence length="319" mass="35278">MSHYDLFNGDADGIFALIQLRKAQPRKSILVSGVKRDIELLAKVDANNRDSLTVLDISLDSNRSALQQALLNGASVDYVDHHFAGEIPSHPKLATVIETGPAWCTSLLVDRLLHHRYPDWAIAGAFGDNLDTVASHYGQRLAMSEPQLRQLQTLGRLVNYNGYGLTLDDLQFTPVELYQRLLAYDDAIAAAHGQEVLALQQQHDSDMSQTQALEPLQTSTDSQVYLLPNQAWARRVSGTLANQLQLRHPRHAIAMLLPIDGGYQVSVRVPTGFALTADKFCRQFPTGGGRKLAAGINLLESSQYELLLQMFNQQLLPVS</sequence>
<dbReference type="InterPro" id="IPR038763">
    <property type="entry name" value="DHH_sf"/>
</dbReference>
<dbReference type="AlphaFoldDB" id="A0A6H1U9M6"/>
<dbReference type="Proteomes" id="UP000501602">
    <property type="component" value="Chromosome"/>
</dbReference>
<dbReference type="KEGG" id="fes:HER31_01785"/>
<dbReference type="SUPFAM" id="SSF64182">
    <property type="entry name" value="DHH phosphoesterases"/>
    <property type="match status" value="1"/>
</dbReference>
<organism evidence="1 2">
    <name type="scientific">Ferrimonas lipolytica</name>
    <dbReference type="NCBI Taxonomy" id="2724191"/>
    <lineage>
        <taxon>Bacteria</taxon>
        <taxon>Pseudomonadati</taxon>
        <taxon>Pseudomonadota</taxon>
        <taxon>Gammaproteobacteria</taxon>
        <taxon>Alteromonadales</taxon>
        <taxon>Ferrimonadaceae</taxon>
        <taxon>Ferrimonas</taxon>
    </lineage>
</organism>
<dbReference type="RefSeq" id="WP_168659002.1">
    <property type="nucleotide sequence ID" value="NZ_CP051180.1"/>
</dbReference>
<evidence type="ECO:0000313" key="2">
    <source>
        <dbReference type="Proteomes" id="UP000501602"/>
    </source>
</evidence>
<proteinExistence type="predicted"/>
<dbReference type="EMBL" id="CP051180">
    <property type="protein sequence ID" value="QIZ75741.1"/>
    <property type="molecule type" value="Genomic_DNA"/>
</dbReference>
<name>A0A6H1U9M6_9GAMM</name>